<gene>
    <name evidence="9" type="ORF">OM944_01160</name>
</gene>
<feature type="domain" description="Sulfatase N-terminal" evidence="8">
    <location>
        <begin position="33"/>
        <end position="342"/>
    </location>
</feature>
<dbReference type="PANTHER" id="PTHR42693">
    <property type="entry name" value="ARYLSULFATASE FAMILY MEMBER"/>
    <property type="match status" value="1"/>
</dbReference>
<evidence type="ECO:0000256" key="5">
    <source>
        <dbReference type="ARBA" id="ARBA00022801"/>
    </source>
</evidence>
<dbReference type="SUPFAM" id="SSF53649">
    <property type="entry name" value="Alkaline phosphatase-like"/>
    <property type="match status" value="1"/>
</dbReference>
<dbReference type="CDD" id="cd16144">
    <property type="entry name" value="ARS_like"/>
    <property type="match status" value="1"/>
</dbReference>
<proteinExistence type="inferred from homology"/>
<name>A0ABY6MH52_9BACT</name>
<keyword evidence="5" id="KW-0378">Hydrolase</keyword>
<dbReference type="Pfam" id="PF00884">
    <property type="entry name" value="Sulfatase"/>
    <property type="match status" value="1"/>
</dbReference>
<dbReference type="RefSeq" id="WP_264809637.1">
    <property type="nucleotide sequence ID" value="NZ_CP110226.1"/>
</dbReference>
<dbReference type="PANTHER" id="PTHR42693:SF42">
    <property type="entry name" value="ARYLSULFATASE G"/>
    <property type="match status" value="1"/>
</dbReference>
<dbReference type="InterPro" id="IPR050738">
    <property type="entry name" value="Sulfatase"/>
</dbReference>
<evidence type="ECO:0000256" key="1">
    <source>
        <dbReference type="ARBA" id="ARBA00001913"/>
    </source>
</evidence>
<keyword evidence="6" id="KW-0106">Calcium</keyword>
<sequence length="486" mass="54999">MTRSNFLFKISIFLSFWFCAVNSFAQQNQSTAPNVILINVDDLGWADLGFMGSSYYQTPNLDKLSQQSVIFMQAYAAASNCAPSRASLLTGKYPMTHGIYTVDPANRGDKRSRRLNAAPNAKSLPEEIYTLGEFFKDHGYRTGIFGKWHVSEDPKEYGFDVNVGGNHRGNPGKDGYFSPYVVPIESDQKGEYLTDRLTDEAISFLKQNSQSPFFLYLPFYTVHSPLIGKPELVAKYERIAGNPRHHHPVYAAMIESMDENVGRLLHEVSALNLDEETIVIFTSDNGGVRATSRQDPLRAGKGSYYEGGIRVPLLIRWTGSIESKTSEAPVSQLDLFPTLHTLIRSERKLDLDGNDFSPLLSGENWQQKDLFWHFPIYLEAYQPLEDQARDLLFRTRPGSVIRSGDWKLHEYFEDGGIELYHLNDDPSESQNLAAKYPEKAQELLQKLNAWQKATSAPIPAEINPDFDPDFEREAIKKAGYKKQEPL</sequence>
<evidence type="ECO:0000313" key="10">
    <source>
        <dbReference type="Proteomes" id="UP001163156"/>
    </source>
</evidence>
<evidence type="ECO:0000256" key="4">
    <source>
        <dbReference type="ARBA" id="ARBA00022729"/>
    </source>
</evidence>
<evidence type="ECO:0000313" key="9">
    <source>
        <dbReference type="EMBL" id="UZD23106.1"/>
    </source>
</evidence>
<comment type="cofactor">
    <cofactor evidence="1">
        <name>Ca(2+)</name>
        <dbReference type="ChEBI" id="CHEBI:29108"/>
    </cofactor>
</comment>
<accession>A0ABY6MH52</accession>
<feature type="chain" id="PRO_5047312578" evidence="7">
    <location>
        <begin position="26"/>
        <end position="486"/>
    </location>
</feature>
<reference evidence="9" key="1">
    <citation type="submission" date="2022-10" db="EMBL/GenBank/DDBJ databases">
        <title>Algoriphagus sp. a novel bacteria isolate from halophytes salicornia europaea.</title>
        <authorList>
            <person name="Peng Y."/>
            <person name="Jiang L."/>
            <person name="Lee J."/>
        </authorList>
    </citation>
    <scope>NUCLEOTIDE SEQUENCE</scope>
    <source>
        <strain evidence="9">TR-M5</strain>
    </source>
</reference>
<dbReference type="EMBL" id="CP110226">
    <property type="protein sequence ID" value="UZD23106.1"/>
    <property type="molecule type" value="Genomic_DNA"/>
</dbReference>
<comment type="similarity">
    <text evidence="2">Belongs to the sulfatase family.</text>
</comment>
<evidence type="ECO:0000256" key="7">
    <source>
        <dbReference type="SAM" id="SignalP"/>
    </source>
</evidence>
<evidence type="ECO:0000256" key="3">
    <source>
        <dbReference type="ARBA" id="ARBA00022723"/>
    </source>
</evidence>
<evidence type="ECO:0000256" key="6">
    <source>
        <dbReference type="ARBA" id="ARBA00022837"/>
    </source>
</evidence>
<dbReference type="Gene3D" id="3.30.1120.10">
    <property type="match status" value="1"/>
</dbReference>
<feature type="signal peptide" evidence="7">
    <location>
        <begin position="1"/>
        <end position="25"/>
    </location>
</feature>
<dbReference type="InterPro" id="IPR017850">
    <property type="entry name" value="Alkaline_phosphatase_core_sf"/>
</dbReference>
<keyword evidence="4 7" id="KW-0732">Signal</keyword>
<dbReference type="Proteomes" id="UP001163156">
    <property type="component" value="Chromosome"/>
</dbReference>
<protein>
    <submittedName>
        <fullName evidence="9">Sulfatase</fullName>
    </submittedName>
</protein>
<keyword evidence="10" id="KW-1185">Reference proteome</keyword>
<dbReference type="InterPro" id="IPR000917">
    <property type="entry name" value="Sulfatase_N"/>
</dbReference>
<keyword evidence="3" id="KW-0479">Metal-binding</keyword>
<evidence type="ECO:0000259" key="8">
    <source>
        <dbReference type="Pfam" id="PF00884"/>
    </source>
</evidence>
<dbReference type="Gene3D" id="3.40.720.10">
    <property type="entry name" value="Alkaline Phosphatase, subunit A"/>
    <property type="match status" value="1"/>
</dbReference>
<evidence type="ECO:0000256" key="2">
    <source>
        <dbReference type="ARBA" id="ARBA00008779"/>
    </source>
</evidence>
<organism evidence="9 10">
    <name type="scientific">Algoriphagus halophytocola</name>
    <dbReference type="NCBI Taxonomy" id="2991499"/>
    <lineage>
        <taxon>Bacteria</taxon>
        <taxon>Pseudomonadati</taxon>
        <taxon>Bacteroidota</taxon>
        <taxon>Cytophagia</taxon>
        <taxon>Cytophagales</taxon>
        <taxon>Cyclobacteriaceae</taxon>
        <taxon>Algoriphagus</taxon>
    </lineage>
</organism>